<accession>A0A175RBW4</accession>
<keyword evidence="2" id="KW-0576">Peroxisome</keyword>
<dbReference type="RefSeq" id="WP_058633911.1">
    <property type="nucleotide sequence ID" value="NZ_LDPZ01000006.1"/>
</dbReference>
<dbReference type="CDD" id="cd06558">
    <property type="entry name" value="crotonase-like"/>
    <property type="match status" value="1"/>
</dbReference>
<dbReference type="AlphaFoldDB" id="A0A175RBW4"/>
<dbReference type="InterPro" id="IPR051053">
    <property type="entry name" value="ECH/Chromodomain_protein"/>
</dbReference>
<evidence type="ECO:0000313" key="5">
    <source>
        <dbReference type="Proteomes" id="UP000078272"/>
    </source>
</evidence>
<dbReference type="Pfam" id="PF00378">
    <property type="entry name" value="ECH_1"/>
    <property type="match status" value="1"/>
</dbReference>
<dbReference type="InterPro" id="IPR001753">
    <property type="entry name" value="Enoyl-CoA_hydra/iso"/>
</dbReference>
<dbReference type="Proteomes" id="UP000078272">
    <property type="component" value="Unassembled WGS sequence"/>
</dbReference>
<name>A0A175RBW4_9HYPH</name>
<evidence type="ECO:0000256" key="1">
    <source>
        <dbReference type="ARBA" id="ARBA00004275"/>
    </source>
</evidence>
<protein>
    <submittedName>
        <fullName evidence="4">Enoyl-CoA hydratase</fullName>
    </submittedName>
</protein>
<evidence type="ECO:0000256" key="2">
    <source>
        <dbReference type="ARBA" id="ARBA00023140"/>
    </source>
</evidence>
<proteinExistence type="predicted"/>
<dbReference type="GO" id="GO:0004165">
    <property type="term" value="F:delta(3)-delta(2)-enoyl-CoA isomerase activity"/>
    <property type="evidence" value="ECO:0007669"/>
    <property type="project" value="UniProtKB-ARBA"/>
</dbReference>
<gene>
    <name evidence="4" type="ORF">NS226_03195</name>
</gene>
<sequence length="230" mass="24641">MNRPEKKNALNRAMYQVLAEGVEAAQADEAVRCVLLLGSEGCFSSGNDLTDFADFDEAAGLSEVQRFLRALVRLEKPLIAGVDGLAVGIGTTVLFHCDLAYATPRSSFRTPFLDLGLVPEAGSSLLAPRTMGYQRAFSLLVMGDPLSADTAVEAGLILAVSDHAEEEARQAAVRLAAKPPEALRLARRLMRGDTAPLAERVDAESATFAERLTSAEARAAFAAFFGRRVR</sequence>
<reference evidence="4 5" key="1">
    <citation type="journal article" date="2016" name="Front. Microbiol.">
        <title>Genomic Resource of Rice Seed Associated Bacteria.</title>
        <authorList>
            <person name="Midha S."/>
            <person name="Bansal K."/>
            <person name="Sharma S."/>
            <person name="Kumar N."/>
            <person name="Patil P.P."/>
            <person name="Chaudhry V."/>
            <person name="Patil P.B."/>
        </authorList>
    </citation>
    <scope>NUCLEOTIDE SEQUENCE [LARGE SCALE GENOMIC DNA]</scope>
    <source>
        <strain evidence="4 5">NS226</strain>
    </source>
</reference>
<comment type="subcellular location">
    <subcellularLocation>
        <location evidence="1">Peroxisome</location>
    </subcellularLocation>
</comment>
<dbReference type="PANTHER" id="PTHR43684">
    <property type="match status" value="1"/>
</dbReference>
<keyword evidence="3" id="KW-0413">Isomerase</keyword>
<organism evidence="4 5">
    <name type="scientific">Aureimonas ureilytica</name>
    <dbReference type="NCBI Taxonomy" id="401562"/>
    <lineage>
        <taxon>Bacteria</taxon>
        <taxon>Pseudomonadati</taxon>
        <taxon>Pseudomonadota</taxon>
        <taxon>Alphaproteobacteria</taxon>
        <taxon>Hyphomicrobiales</taxon>
        <taxon>Aurantimonadaceae</taxon>
        <taxon>Aureimonas</taxon>
    </lineage>
</organism>
<dbReference type="PATRIC" id="fig|401562.3.peg.4156"/>
<comment type="caution">
    <text evidence="4">The sequence shown here is derived from an EMBL/GenBank/DDBJ whole genome shotgun (WGS) entry which is preliminary data.</text>
</comment>
<evidence type="ECO:0000256" key="3">
    <source>
        <dbReference type="ARBA" id="ARBA00023235"/>
    </source>
</evidence>
<dbReference type="InterPro" id="IPR029045">
    <property type="entry name" value="ClpP/crotonase-like_dom_sf"/>
</dbReference>
<dbReference type="SUPFAM" id="SSF52096">
    <property type="entry name" value="ClpP/crotonase"/>
    <property type="match status" value="1"/>
</dbReference>
<dbReference type="OrthoDB" id="9797151at2"/>
<dbReference type="Gene3D" id="3.90.226.10">
    <property type="entry name" value="2-enoyl-CoA Hydratase, Chain A, domain 1"/>
    <property type="match status" value="1"/>
</dbReference>
<dbReference type="EMBL" id="LDPZ01000006">
    <property type="protein sequence ID" value="KTQ97849.1"/>
    <property type="molecule type" value="Genomic_DNA"/>
</dbReference>
<dbReference type="NCBIfam" id="NF004681">
    <property type="entry name" value="PRK06023.1"/>
    <property type="match status" value="1"/>
</dbReference>
<evidence type="ECO:0000313" key="4">
    <source>
        <dbReference type="EMBL" id="KTQ97849.1"/>
    </source>
</evidence>
<dbReference type="STRING" id="401562.NS365_11965"/>
<dbReference type="PANTHER" id="PTHR43684:SF1">
    <property type="entry name" value="ENOYL-COA DELTA ISOMERASE 2"/>
    <property type="match status" value="1"/>
</dbReference>